<sequence>MKKQIRARVLSSLPPLPDALPSESAELFAELSTTTADTLERLCRVMTILINHRAILATTSGAVLTQIADWCGGRALILGLRDRRFPAFANFRVLKTVSSAELELFAQTVKGYLIGILPPAYRARLKLRLAPADFAEPLSFAPGDPDAVCFLRYALMAWECRHAED</sequence>
<dbReference type="Proteomes" id="UP001149009">
    <property type="component" value="Unassembled WGS sequence"/>
</dbReference>
<comment type="caution">
    <text evidence="1">The sequence shown here is derived from an EMBL/GenBank/DDBJ whole genome shotgun (WGS) entry which is preliminary data.</text>
</comment>
<protein>
    <submittedName>
        <fullName evidence="1">Uncharacterized protein</fullName>
    </submittedName>
</protein>
<dbReference type="EMBL" id="JAODNV010000007">
    <property type="protein sequence ID" value="MCT8989880.1"/>
    <property type="molecule type" value="Genomic_DNA"/>
</dbReference>
<gene>
    <name evidence="1" type="ORF">NYR54_06175</name>
</gene>
<accession>A0A9X2X8Z3</accession>
<organism evidence="1 2">
    <name type="scientific">Chelativorans petroleitrophicus</name>
    <dbReference type="NCBI Taxonomy" id="2975484"/>
    <lineage>
        <taxon>Bacteria</taxon>
        <taxon>Pseudomonadati</taxon>
        <taxon>Pseudomonadota</taxon>
        <taxon>Alphaproteobacteria</taxon>
        <taxon>Hyphomicrobiales</taxon>
        <taxon>Phyllobacteriaceae</taxon>
        <taxon>Chelativorans</taxon>
    </lineage>
</organism>
<name>A0A9X2X8Z3_9HYPH</name>
<dbReference type="RefSeq" id="WP_261514739.1">
    <property type="nucleotide sequence ID" value="NZ_JAODNV010000007.1"/>
</dbReference>
<keyword evidence="2" id="KW-1185">Reference proteome</keyword>
<evidence type="ECO:0000313" key="2">
    <source>
        <dbReference type="Proteomes" id="UP001149009"/>
    </source>
</evidence>
<dbReference type="AlphaFoldDB" id="A0A9X2X8Z3"/>
<evidence type="ECO:0000313" key="1">
    <source>
        <dbReference type="EMBL" id="MCT8989880.1"/>
    </source>
</evidence>
<proteinExistence type="predicted"/>
<reference evidence="1" key="1">
    <citation type="submission" date="2022-08" db="EMBL/GenBank/DDBJ databases">
        <title>Chelativorans sichuanense sp. nov., a paraffin oil-degrading bacterium isolated from a mixture of oil-based drill cuttings and paddy soil.</title>
        <authorList>
            <person name="Yu J."/>
            <person name="Liu H."/>
            <person name="Chen Q."/>
        </authorList>
    </citation>
    <scope>NUCLEOTIDE SEQUENCE</scope>
    <source>
        <strain evidence="1">SCAU 2101</strain>
    </source>
</reference>